<keyword evidence="5" id="KW-0046">Antibiotic resistance</keyword>
<dbReference type="GO" id="GO:0005524">
    <property type="term" value="F:ATP binding"/>
    <property type="evidence" value="ECO:0007669"/>
    <property type="project" value="UniProtKB-KW"/>
</dbReference>
<evidence type="ECO:0000313" key="8">
    <source>
        <dbReference type="EMBL" id="XCH75407.1"/>
    </source>
</evidence>
<dbReference type="GO" id="GO:0046677">
    <property type="term" value="P:response to antibiotic"/>
    <property type="evidence" value="ECO:0007669"/>
    <property type="project" value="UniProtKB-KW"/>
</dbReference>
<dbReference type="PANTHER" id="PTHR42711">
    <property type="entry name" value="ABC TRANSPORTER ATP-BINDING PROTEIN"/>
    <property type="match status" value="1"/>
</dbReference>
<dbReference type="Gene3D" id="3.40.50.300">
    <property type="entry name" value="P-loop containing nucleotide triphosphate hydrolases"/>
    <property type="match status" value="1"/>
</dbReference>
<keyword evidence="4 8" id="KW-0067">ATP-binding</keyword>
<reference evidence="8" key="2">
    <citation type="submission" date="2024-06" db="EMBL/GenBank/DDBJ databases">
        <title>Micromonospora mangrovi CCTCC AA 2012012 genome sequences.</title>
        <authorList>
            <person name="Gao J."/>
        </authorList>
    </citation>
    <scope>NUCLEOTIDE SEQUENCE</scope>
    <source>
        <strain evidence="8">CCTCC AA 2012012</strain>
    </source>
</reference>
<dbReference type="Pfam" id="PF00005">
    <property type="entry name" value="ABC_tran"/>
    <property type="match status" value="1"/>
</dbReference>
<feature type="domain" description="ABC transporter" evidence="6">
    <location>
        <begin position="22"/>
        <end position="255"/>
    </location>
</feature>
<gene>
    <name evidence="8" type="ORF">ABUL08_04730</name>
    <name evidence="7" type="ORF">VK199_04705</name>
</gene>
<dbReference type="InterPro" id="IPR003593">
    <property type="entry name" value="AAA+_ATPase"/>
</dbReference>
<accession>A0AAU8HJB8</accession>
<dbReference type="EMBL" id="CP157762">
    <property type="protein sequence ID" value="XBP94706.1"/>
    <property type="molecule type" value="Genomic_DNA"/>
</dbReference>
<evidence type="ECO:0000256" key="5">
    <source>
        <dbReference type="ARBA" id="ARBA00023251"/>
    </source>
</evidence>
<dbReference type="EMBL" id="CP159342">
    <property type="protein sequence ID" value="XCH75407.1"/>
    <property type="molecule type" value="Genomic_DNA"/>
</dbReference>
<dbReference type="PANTHER" id="PTHR42711:SF4">
    <property type="entry name" value="ABC TRANSPORTER RELATED"/>
    <property type="match status" value="1"/>
</dbReference>
<dbReference type="SUPFAM" id="SSF52540">
    <property type="entry name" value="P-loop containing nucleoside triphosphate hydrolases"/>
    <property type="match status" value="1"/>
</dbReference>
<dbReference type="RefSeq" id="WP_350934854.1">
    <property type="nucleotide sequence ID" value="NZ_CP157762.1"/>
</dbReference>
<dbReference type="InterPro" id="IPR003439">
    <property type="entry name" value="ABC_transporter-like_ATP-bd"/>
</dbReference>
<evidence type="ECO:0000256" key="4">
    <source>
        <dbReference type="ARBA" id="ARBA00022840"/>
    </source>
</evidence>
<dbReference type="GO" id="GO:0016887">
    <property type="term" value="F:ATP hydrolysis activity"/>
    <property type="evidence" value="ECO:0007669"/>
    <property type="project" value="InterPro"/>
</dbReference>
<keyword evidence="3" id="KW-0547">Nucleotide-binding</keyword>
<sequence length="322" mass="35208">MIEVGDLAKHFRVHRRDPGLRASMRSLIRRDHVTVRAVEQVSFTIGEGEVVGFLGPNGAGKTTTLKCLTGLLHPTSGEVRVLGHIPQRREPAFLRRISLVMGQRNSLFWDLPAADAFEVNRAMYGLAEGPYHSALDELVHLLDLEPLLAKQVRVLSLGERMRCELAAALLHRPDVLLLDEPTLGLDVNGQAAIRAFVREYTDRNGATVLLTSHYMGDVTALASRVLVIDGGTLRFDGDLAALVEAHSPHRLLRITLREPVPVSTWVDFGTVTEIDGAMVTLQVPRAETAAVAARLLAALTVDDVGIEDPPVEDIIRAVFTHA</sequence>
<dbReference type="InterPro" id="IPR050763">
    <property type="entry name" value="ABC_transporter_ATP-binding"/>
</dbReference>
<keyword evidence="2" id="KW-0813">Transport</keyword>
<organism evidence="8">
    <name type="scientific">Micromonospora sp. CCTCC AA 2012012</name>
    <dbReference type="NCBI Taxonomy" id="3111921"/>
    <lineage>
        <taxon>Bacteria</taxon>
        <taxon>Bacillati</taxon>
        <taxon>Actinomycetota</taxon>
        <taxon>Actinomycetes</taxon>
        <taxon>Micromonosporales</taxon>
        <taxon>Micromonosporaceae</taxon>
        <taxon>Micromonospora</taxon>
    </lineage>
</organism>
<dbReference type="GO" id="GO:0005886">
    <property type="term" value="C:plasma membrane"/>
    <property type="evidence" value="ECO:0007669"/>
    <property type="project" value="UniProtKB-SubCell"/>
</dbReference>
<name>A0AAU8HJB8_9ACTN</name>
<evidence type="ECO:0000313" key="7">
    <source>
        <dbReference type="EMBL" id="XBP94706.1"/>
    </source>
</evidence>
<evidence type="ECO:0000256" key="3">
    <source>
        <dbReference type="ARBA" id="ARBA00022741"/>
    </source>
</evidence>
<dbReference type="AlphaFoldDB" id="A0AAU8HJB8"/>
<dbReference type="PROSITE" id="PS50893">
    <property type="entry name" value="ABC_TRANSPORTER_2"/>
    <property type="match status" value="1"/>
</dbReference>
<evidence type="ECO:0000256" key="2">
    <source>
        <dbReference type="ARBA" id="ARBA00022448"/>
    </source>
</evidence>
<comment type="subcellular location">
    <subcellularLocation>
        <location evidence="1">Cell membrane</location>
        <topology evidence="1">Peripheral membrane protein</topology>
    </subcellularLocation>
</comment>
<proteinExistence type="predicted"/>
<dbReference type="InterPro" id="IPR027417">
    <property type="entry name" value="P-loop_NTPase"/>
</dbReference>
<dbReference type="SMART" id="SM00382">
    <property type="entry name" value="AAA"/>
    <property type="match status" value="1"/>
</dbReference>
<reference evidence="7" key="1">
    <citation type="submission" date="2024-01" db="EMBL/GenBank/DDBJ databases">
        <title>The genome sequence of Micromonospora mangrovi CCTCC AA 2012012.</title>
        <authorList>
            <person name="Gao J."/>
        </authorList>
    </citation>
    <scope>NUCLEOTIDE SEQUENCE</scope>
    <source>
        <strain evidence="7">CCTCC AA 2012012</strain>
    </source>
</reference>
<protein>
    <submittedName>
        <fullName evidence="8">ATP-binding cassette domain-containing protein</fullName>
    </submittedName>
</protein>
<evidence type="ECO:0000259" key="6">
    <source>
        <dbReference type="PROSITE" id="PS50893"/>
    </source>
</evidence>
<evidence type="ECO:0000256" key="1">
    <source>
        <dbReference type="ARBA" id="ARBA00004202"/>
    </source>
</evidence>